<protein>
    <submittedName>
        <fullName evidence="5">Helix-turn-helix domain-containing protein</fullName>
    </submittedName>
</protein>
<dbReference type="AlphaFoldDB" id="A0AB39UA65"/>
<proteinExistence type="predicted"/>
<dbReference type="EMBL" id="CP129675">
    <property type="protein sequence ID" value="XDS45893.1"/>
    <property type="molecule type" value="Genomic_DNA"/>
</dbReference>
<evidence type="ECO:0000313" key="5">
    <source>
        <dbReference type="EMBL" id="XDS45893.1"/>
    </source>
</evidence>
<dbReference type="InterPro" id="IPR009057">
    <property type="entry name" value="Homeodomain-like_sf"/>
</dbReference>
<reference evidence="5" key="1">
    <citation type="submission" date="2023-07" db="EMBL/GenBank/DDBJ databases">
        <title>Bifidobacterium aquikefiriaerophilum sp. nov. and Bifidobacterium eccum sp. nov., isolated from water kefir.</title>
        <authorList>
            <person name="Breselge S."/>
            <person name="Bellassi P."/>
            <person name="Barcenilla C."/>
            <person name="Alvarez-Ordonez A."/>
            <person name="Morelli L."/>
            <person name="Cotter P.D."/>
        </authorList>
    </citation>
    <scope>NUCLEOTIDE SEQUENCE</scope>
    <source>
        <strain evidence="6">WK012_4_13</strain>
        <strain evidence="5">WK048_4_13</strain>
    </source>
</reference>
<dbReference type="SUPFAM" id="SSF46689">
    <property type="entry name" value="Homeodomain-like"/>
    <property type="match status" value="1"/>
</dbReference>
<dbReference type="InterPro" id="IPR001647">
    <property type="entry name" value="HTH_TetR"/>
</dbReference>
<keyword evidence="1 2" id="KW-0238">DNA-binding</keyword>
<dbReference type="Pfam" id="PF00440">
    <property type="entry name" value="TetR_N"/>
    <property type="match status" value="1"/>
</dbReference>
<dbReference type="PANTHER" id="PTHR30055:SF226">
    <property type="entry name" value="HTH-TYPE TRANSCRIPTIONAL REGULATOR PKSA"/>
    <property type="match status" value="1"/>
</dbReference>
<dbReference type="PRINTS" id="PR00455">
    <property type="entry name" value="HTHTETR"/>
</dbReference>
<dbReference type="PANTHER" id="PTHR30055">
    <property type="entry name" value="HTH-TYPE TRANSCRIPTIONAL REGULATOR RUTR"/>
    <property type="match status" value="1"/>
</dbReference>
<dbReference type="PROSITE" id="PS50977">
    <property type="entry name" value="HTH_TETR_2"/>
    <property type="match status" value="1"/>
</dbReference>
<gene>
    <name evidence="6" type="ORF">QN062_09200</name>
    <name evidence="5" type="ORF">QN217_07040</name>
</gene>
<dbReference type="Gene3D" id="1.10.357.10">
    <property type="entry name" value="Tetracycline Repressor, domain 2"/>
    <property type="match status" value="2"/>
</dbReference>
<evidence type="ECO:0000256" key="3">
    <source>
        <dbReference type="SAM" id="MobiDB-lite"/>
    </source>
</evidence>
<evidence type="ECO:0000256" key="2">
    <source>
        <dbReference type="PROSITE-ProRule" id="PRU00335"/>
    </source>
</evidence>
<dbReference type="GO" id="GO:0003700">
    <property type="term" value="F:DNA-binding transcription factor activity"/>
    <property type="evidence" value="ECO:0007669"/>
    <property type="project" value="TreeGrafter"/>
</dbReference>
<feature type="compositionally biased region" description="Basic and acidic residues" evidence="3">
    <location>
        <begin position="125"/>
        <end position="140"/>
    </location>
</feature>
<dbReference type="EMBL" id="CP129683">
    <property type="protein sequence ID" value="XDS50545.1"/>
    <property type="molecule type" value="Genomic_DNA"/>
</dbReference>
<evidence type="ECO:0000259" key="4">
    <source>
        <dbReference type="PROSITE" id="PS50977"/>
    </source>
</evidence>
<accession>A0AB39UA65</accession>
<dbReference type="RefSeq" id="WP_369341508.1">
    <property type="nucleotide sequence ID" value="NZ_CP129675.1"/>
</dbReference>
<dbReference type="InterPro" id="IPR036271">
    <property type="entry name" value="Tet_transcr_reg_TetR-rel_C_sf"/>
</dbReference>
<feature type="DNA-binding region" description="H-T-H motif" evidence="2">
    <location>
        <begin position="35"/>
        <end position="54"/>
    </location>
</feature>
<name>A0AB39UA65_9BIFI</name>
<dbReference type="GO" id="GO:0000976">
    <property type="term" value="F:transcription cis-regulatory region binding"/>
    <property type="evidence" value="ECO:0007669"/>
    <property type="project" value="TreeGrafter"/>
</dbReference>
<dbReference type="InterPro" id="IPR050109">
    <property type="entry name" value="HTH-type_TetR-like_transc_reg"/>
</dbReference>
<feature type="domain" description="HTH tetR-type" evidence="4">
    <location>
        <begin position="12"/>
        <end position="72"/>
    </location>
</feature>
<evidence type="ECO:0000313" key="6">
    <source>
        <dbReference type="EMBL" id="XDS50545.1"/>
    </source>
</evidence>
<evidence type="ECO:0000256" key="1">
    <source>
        <dbReference type="ARBA" id="ARBA00023125"/>
    </source>
</evidence>
<sequence length="300" mass="33585">MTKKRGSYSKGVLKRQEILSQALKLIAENGFESTKLRELAESVNLSEAGLLHYFGTKDDLYVEILRENDKNELYELFRLNIEHGGSGPFESEKTCRKAESGDSKSGDDDADESDRPAGSDSQESESEKHAERESSREGKAGEFSLKLSGNAIKMIDERADLLPAQPREHVGILSRLVQIMAHKAQVPGLVELYSYMSVRAADKNNPAHAYFMERRSISSAISVPMLRRLQKRGIVSAKLAPSDLDRIFNAVTDGLLVQRLIDPDLDIERLLLELCTIIDWTRDPNGNPDIETIKKQNLMP</sequence>
<dbReference type="SUPFAM" id="SSF48498">
    <property type="entry name" value="Tetracyclin repressor-like, C-terminal domain"/>
    <property type="match status" value="1"/>
</dbReference>
<dbReference type="KEGG" id="bfk:QN062_09200"/>
<organism evidence="5">
    <name type="scientific">Bifidobacterium fermentum</name>
    <dbReference type="NCBI Taxonomy" id="3059035"/>
    <lineage>
        <taxon>Bacteria</taxon>
        <taxon>Bacillati</taxon>
        <taxon>Actinomycetota</taxon>
        <taxon>Actinomycetes</taxon>
        <taxon>Bifidobacteriales</taxon>
        <taxon>Bifidobacteriaceae</taxon>
        <taxon>Bifidobacterium</taxon>
    </lineage>
</organism>
<feature type="compositionally biased region" description="Basic and acidic residues" evidence="3">
    <location>
        <begin position="90"/>
        <end position="117"/>
    </location>
</feature>
<feature type="region of interest" description="Disordered" evidence="3">
    <location>
        <begin position="87"/>
        <end position="141"/>
    </location>
</feature>